<evidence type="ECO:0000256" key="6">
    <source>
        <dbReference type="ARBA" id="ARBA00022918"/>
    </source>
</evidence>
<evidence type="ECO:0000256" key="7">
    <source>
        <dbReference type="SAM" id="MobiDB-lite"/>
    </source>
</evidence>
<dbReference type="OrthoDB" id="110067at2759"/>
<evidence type="ECO:0000256" key="1">
    <source>
        <dbReference type="ARBA" id="ARBA00022679"/>
    </source>
</evidence>
<feature type="domain" description="Reverse transcriptase" evidence="8">
    <location>
        <begin position="89"/>
        <end position="329"/>
    </location>
</feature>
<evidence type="ECO:0000313" key="10">
    <source>
        <dbReference type="Proteomes" id="UP000693970"/>
    </source>
</evidence>
<keyword evidence="5" id="KW-0378">Hydrolase</keyword>
<dbReference type="InterPro" id="IPR041373">
    <property type="entry name" value="RT_RNaseH"/>
</dbReference>
<dbReference type="AlphaFoldDB" id="A0A9K3KMA7"/>
<keyword evidence="4" id="KW-0255">Endonuclease</keyword>
<gene>
    <name evidence="9" type="ORF">IV203_032954</name>
</gene>
<dbReference type="Pfam" id="PF00078">
    <property type="entry name" value="RVT_1"/>
    <property type="match status" value="1"/>
</dbReference>
<comment type="caution">
    <text evidence="9">The sequence shown here is derived from an EMBL/GenBank/DDBJ whole genome shotgun (WGS) entry which is preliminary data.</text>
</comment>
<dbReference type="InterPro" id="IPR000477">
    <property type="entry name" value="RT_dom"/>
</dbReference>
<name>A0A9K3KMA7_9STRA</name>
<dbReference type="GO" id="GO:0004519">
    <property type="term" value="F:endonuclease activity"/>
    <property type="evidence" value="ECO:0007669"/>
    <property type="project" value="UniProtKB-KW"/>
</dbReference>
<dbReference type="InterPro" id="IPR050951">
    <property type="entry name" value="Retrovirus_Pol_polyprotein"/>
</dbReference>
<evidence type="ECO:0000259" key="8">
    <source>
        <dbReference type="PROSITE" id="PS50878"/>
    </source>
</evidence>
<reference evidence="9" key="1">
    <citation type="journal article" date="2021" name="Sci. Rep.">
        <title>Diploid genomic architecture of Nitzschia inconspicua, an elite biomass production diatom.</title>
        <authorList>
            <person name="Oliver A."/>
            <person name="Podell S."/>
            <person name="Pinowska A."/>
            <person name="Traller J.C."/>
            <person name="Smith S.R."/>
            <person name="McClure R."/>
            <person name="Beliaev A."/>
            <person name="Bohutskyi P."/>
            <person name="Hill E.A."/>
            <person name="Rabines A."/>
            <person name="Zheng H."/>
            <person name="Allen L.Z."/>
            <person name="Kuo A."/>
            <person name="Grigoriev I.V."/>
            <person name="Allen A.E."/>
            <person name="Hazlebeck D."/>
            <person name="Allen E.E."/>
        </authorList>
    </citation>
    <scope>NUCLEOTIDE SEQUENCE</scope>
    <source>
        <strain evidence="9">Hildebrandi</strain>
    </source>
</reference>
<dbReference type="GO" id="GO:0016787">
    <property type="term" value="F:hydrolase activity"/>
    <property type="evidence" value="ECO:0007669"/>
    <property type="project" value="UniProtKB-KW"/>
</dbReference>
<dbReference type="FunFam" id="3.30.70.270:FF:000020">
    <property type="entry name" value="Transposon Tf2-6 polyprotein-like Protein"/>
    <property type="match status" value="1"/>
</dbReference>
<evidence type="ECO:0000256" key="2">
    <source>
        <dbReference type="ARBA" id="ARBA00022695"/>
    </source>
</evidence>
<dbReference type="EMBL" id="JAGRRH010000022">
    <property type="protein sequence ID" value="KAG7345423.1"/>
    <property type="molecule type" value="Genomic_DNA"/>
</dbReference>
<dbReference type="GO" id="GO:0003964">
    <property type="term" value="F:RNA-directed DNA polymerase activity"/>
    <property type="evidence" value="ECO:0007669"/>
    <property type="project" value="UniProtKB-KW"/>
</dbReference>
<dbReference type="CDD" id="cd09274">
    <property type="entry name" value="RNase_HI_RT_Ty3"/>
    <property type="match status" value="1"/>
</dbReference>
<keyword evidence="1" id="KW-0808">Transferase</keyword>
<evidence type="ECO:0000256" key="5">
    <source>
        <dbReference type="ARBA" id="ARBA00022801"/>
    </source>
</evidence>
<sequence length="555" mass="64467">MMRYDVIIGRDILKHCGFKVDFENDKVTWDDVNVPMRPFPKTSNEFATNLYLSLHEDKIDDPLDHNDEVFLLQETTEHAERIEQERQRAMHSEGYRSKNILSSKYEFVDADTVAQTQKHLTAKQQSELSKLLKKYSRLFSGELGEYKDEKVHLIIDPKVKRPKSKTKPLPSLYGPKKFNESLQGRTRSTRPHRFYHLPKIGDILARRTNYAFFTKLDVSMQYYTFVLDNESKKLTTIATPFGTYRYLRLPMGISQSPDITQEIMEKVLHDLFEEVEVYIDDIGCFSTSWDKHMSLLDIVLSRLEDAGFTINPLKCEWGVKETDFLGHWLTPNGHKPWKKKVSAILAMQPPTNLKQLRSFLGLVTFYRDMWPRRSHTLSPLTNLLVTKVFNWGPKQQKSFQEMKAIVARDALLAYPDNSIPFDIETDASDYQLGAVIKQKGRPIASYSRKLNAAQRNYTTIEKELLSIVETFREYRDILLGGQINVYTDHKNLTHDMTKFTIQRVLRWRLLLDEFGATYHYKQGASNFIADALSRVPSSIPVGEEQETKPNDMQQA</sequence>
<reference evidence="9" key="2">
    <citation type="submission" date="2021-04" db="EMBL/GenBank/DDBJ databases">
        <authorList>
            <person name="Podell S."/>
        </authorList>
    </citation>
    <scope>NUCLEOTIDE SEQUENCE</scope>
    <source>
        <strain evidence="9">Hildebrandi</strain>
    </source>
</reference>
<keyword evidence="2" id="KW-0548">Nucleotidyltransferase</keyword>
<dbReference type="PANTHER" id="PTHR37984">
    <property type="entry name" value="PROTEIN CBG26694"/>
    <property type="match status" value="1"/>
</dbReference>
<dbReference type="Proteomes" id="UP000693970">
    <property type="component" value="Unassembled WGS sequence"/>
</dbReference>
<keyword evidence="10" id="KW-1185">Reference proteome</keyword>
<organism evidence="9 10">
    <name type="scientific">Nitzschia inconspicua</name>
    <dbReference type="NCBI Taxonomy" id="303405"/>
    <lineage>
        <taxon>Eukaryota</taxon>
        <taxon>Sar</taxon>
        <taxon>Stramenopiles</taxon>
        <taxon>Ochrophyta</taxon>
        <taxon>Bacillariophyta</taxon>
        <taxon>Bacillariophyceae</taxon>
        <taxon>Bacillariophycidae</taxon>
        <taxon>Bacillariales</taxon>
        <taxon>Bacillariaceae</taxon>
        <taxon>Nitzschia</taxon>
    </lineage>
</organism>
<dbReference type="CDD" id="cd01647">
    <property type="entry name" value="RT_LTR"/>
    <property type="match status" value="1"/>
</dbReference>
<feature type="region of interest" description="Disordered" evidence="7">
    <location>
        <begin position="162"/>
        <end position="185"/>
    </location>
</feature>
<evidence type="ECO:0000313" key="9">
    <source>
        <dbReference type="EMBL" id="KAG7345423.1"/>
    </source>
</evidence>
<accession>A0A9K3KMA7</accession>
<protein>
    <submittedName>
        <fullName evidence="9">Reverse transcriptase RNA-dependent DNA polymerase</fullName>
    </submittedName>
</protein>
<dbReference type="PANTHER" id="PTHR37984:SF5">
    <property type="entry name" value="PROTEIN NYNRIN-LIKE"/>
    <property type="match status" value="1"/>
</dbReference>
<keyword evidence="6 9" id="KW-0695">RNA-directed DNA polymerase</keyword>
<dbReference type="PROSITE" id="PS50878">
    <property type="entry name" value="RT_POL"/>
    <property type="match status" value="1"/>
</dbReference>
<keyword evidence="3" id="KW-0540">Nuclease</keyword>
<evidence type="ECO:0000256" key="3">
    <source>
        <dbReference type="ARBA" id="ARBA00022722"/>
    </source>
</evidence>
<dbReference type="Pfam" id="PF17917">
    <property type="entry name" value="RT_RNaseH"/>
    <property type="match status" value="1"/>
</dbReference>
<proteinExistence type="predicted"/>
<evidence type="ECO:0000256" key="4">
    <source>
        <dbReference type="ARBA" id="ARBA00022759"/>
    </source>
</evidence>